<dbReference type="Gene3D" id="3.40.109.10">
    <property type="entry name" value="NADH Oxidase"/>
    <property type="match status" value="1"/>
</dbReference>
<dbReference type="STRING" id="252246.SAMN05421799_11078"/>
<reference evidence="3" key="1">
    <citation type="submission" date="2017-01" db="EMBL/GenBank/DDBJ databases">
        <authorList>
            <person name="Varghese N."/>
            <person name="Submissions S."/>
        </authorList>
    </citation>
    <scope>NUCLEOTIDE SEQUENCE [LARGE SCALE GENOMIC DNA]</scope>
    <source>
        <strain evidence="3">DSM 16176</strain>
    </source>
</reference>
<dbReference type="AlphaFoldDB" id="A0A1N7NYT3"/>
<dbReference type="Pfam" id="PF00881">
    <property type="entry name" value="Nitroreductase"/>
    <property type="match status" value="2"/>
</dbReference>
<dbReference type="GO" id="GO:0016491">
    <property type="term" value="F:oxidoreductase activity"/>
    <property type="evidence" value="ECO:0007669"/>
    <property type="project" value="InterPro"/>
</dbReference>
<keyword evidence="3" id="KW-1185">Reference proteome</keyword>
<feature type="domain" description="Nitroreductase" evidence="1">
    <location>
        <begin position="59"/>
        <end position="140"/>
    </location>
</feature>
<dbReference type="OrthoDB" id="9804207at2"/>
<dbReference type="PANTHER" id="PTHR43821:SF1">
    <property type="entry name" value="NAD(P)H NITROREDUCTASE YDJA-RELATED"/>
    <property type="match status" value="1"/>
</dbReference>
<accession>A0A1N7NYT3</accession>
<dbReference type="EMBL" id="FTOO01000010">
    <property type="protein sequence ID" value="SIT03446.1"/>
    <property type="molecule type" value="Genomic_DNA"/>
</dbReference>
<organism evidence="2 3">
    <name type="scientific">Alicyclobacillus vulcanalis</name>
    <dbReference type="NCBI Taxonomy" id="252246"/>
    <lineage>
        <taxon>Bacteria</taxon>
        <taxon>Bacillati</taxon>
        <taxon>Bacillota</taxon>
        <taxon>Bacilli</taxon>
        <taxon>Bacillales</taxon>
        <taxon>Alicyclobacillaceae</taxon>
        <taxon>Alicyclobacillus</taxon>
    </lineage>
</organism>
<evidence type="ECO:0000313" key="3">
    <source>
        <dbReference type="Proteomes" id="UP000186156"/>
    </source>
</evidence>
<dbReference type="InterPro" id="IPR052530">
    <property type="entry name" value="NAD(P)H_nitroreductase"/>
</dbReference>
<sequence length="161" mass="17935">MEVLEAIRGRRHIKLFKPDPIDEATWMSWLQEAANAPNHKMTEPWEIIVVGPEARMNLRHGANFGDAPVVLAVLSKRGASQIERDENLMAVSCFLENLSLVAEAHGAGIRWTSIGWQEHAREVLGVSDEYEIANIIGLGYPAEVPPAKPRTPIAEKIRRVP</sequence>
<gene>
    <name evidence="2" type="ORF">SAMN05421799_11078</name>
</gene>
<dbReference type="InterPro" id="IPR000415">
    <property type="entry name" value="Nitroreductase-like"/>
</dbReference>
<name>A0A1N7NYT3_9BACL</name>
<dbReference type="SUPFAM" id="SSF55469">
    <property type="entry name" value="FMN-dependent nitroreductase-like"/>
    <property type="match status" value="1"/>
</dbReference>
<dbReference type="Proteomes" id="UP000186156">
    <property type="component" value="Unassembled WGS sequence"/>
</dbReference>
<dbReference type="RefSeq" id="WP_076348277.1">
    <property type="nucleotide sequence ID" value="NZ_FTOO01000010.1"/>
</dbReference>
<evidence type="ECO:0000313" key="2">
    <source>
        <dbReference type="EMBL" id="SIT03446.1"/>
    </source>
</evidence>
<dbReference type="PANTHER" id="PTHR43821">
    <property type="entry name" value="NAD(P)H NITROREDUCTASE YDJA-RELATED"/>
    <property type="match status" value="1"/>
</dbReference>
<dbReference type="InterPro" id="IPR029479">
    <property type="entry name" value="Nitroreductase"/>
</dbReference>
<protein>
    <submittedName>
        <fullName evidence="2">Nitroreductase</fullName>
    </submittedName>
</protein>
<evidence type="ECO:0000259" key="1">
    <source>
        <dbReference type="Pfam" id="PF00881"/>
    </source>
</evidence>
<feature type="domain" description="Nitroreductase" evidence="1">
    <location>
        <begin position="7"/>
        <end position="55"/>
    </location>
</feature>
<proteinExistence type="predicted"/>